<reference evidence="2 3" key="1">
    <citation type="submission" date="2015-10" db="EMBL/GenBank/DDBJ databases">
        <authorList>
            <person name="Gilbert D.G."/>
        </authorList>
    </citation>
    <scope>NUCLEOTIDE SEQUENCE [LARGE SCALE GENOMIC DNA]</scope>
    <source>
        <strain evidence="2 3">NRRL B-16712</strain>
    </source>
</reference>
<dbReference type="Proteomes" id="UP000053244">
    <property type="component" value="Unassembled WGS sequence"/>
</dbReference>
<evidence type="ECO:0000313" key="2">
    <source>
        <dbReference type="EMBL" id="KUL22976.1"/>
    </source>
</evidence>
<dbReference type="EMBL" id="LLZH01000335">
    <property type="protein sequence ID" value="KUL22976.1"/>
    <property type="molecule type" value="Genomic_DNA"/>
</dbReference>
<feature type="transmembrane region" description="Helical" evidence="1">
    <location>
        <begin position="123"/>
        <end position="143"/>
    </location>
</feature>
<feature type="transmembrane region" description="Helical" evidence="1">
    <location>
        <begin position="252"/>
        <end position="271"/>
    </location>
</feature>
<feature type="transmembrane region" description="Helical" evidence="1">
    <location>
        <begin position="207"/>
        <end position="232"/>
    </location>
</feature>
<feature type="transmembrane region" description="Helical" evidence="1">
    <location>
        <begin position="92"/>
        <end position="111"/>
    </location>
</feature>
<comment type="caution">
    <text evidence="2">The sequence shown here is derived from an EMBL/GenBank/DDBJ whole genome shotgun (WGS) entry which is preliminary data.</text>
</comment>
<evidence type="ECO:0000256" key="1">
    <source>
        <dbReference type="SAM" id="Phobius"/>
    </source>
</evidence>
<organism evidence="2 3">
    <name type="scientific">Actinoplanes awajinensis subsp. mycoplanecinus</name>
    <dbReference type="NCBI Taxonomy" id="135947"/>
    <lineage>
        <taxon>Bacteria</taxon>
        <taxon>Bacillati</taxon>
        <taxon>Actinomycetota</taxon>
        <taxon>Actinomycetes</taxon>
        <taxon>Micromonosporales</taxon>
        <taxon>Micromonosporaceae</taxon>
        <taxon>Actinoplanes</taxon>
    </lineage>
</organism>
<sequence>MQPNRRHSRFAVPSWVATMLRARYPIVAVAAAALALLVVDPPFDLRDFSDAGQRMLDGRLDGIYDSGWNQAGPLQFLLSRLLMLGSSGGAPATPVTMAVNVALALGAMALVRRLTTARGAGAALRETAAGLLAVLWLALPVPWEGHPPEMLIPGLWAYAMVLHDRKRTATSAVILGLSVAIAPWAILGFPCLLAVAGLGRAIRSGLLAAGAGVAAYLPFVLSGHFGMFHHVWTVDPDTLVHLLLPDLVAVTWPLRLVQAVLVAGGCAAVAYRFRGQRVVWAAAPAAALLIRLVSDPVSLRYYWGPVAVATVGVFALAERGRRQGLALGLGYLAAMSGLLGGQVAGSVGCLAGLLVVLLSSPRISSTLVEPSDTVVAPSA</sequence>
<protein>
    <recommendedName>
        <fullName evidence="4">DUF2029 domain-containing protein</fullName>
    </recommendedName>
</protein>
<feature type="transmembrane region" description="Helical" evidence="1">
    <location>
        <begin position="300"/>
        <end position="317"/>
    </location>
</feature>
<keyword evidence="1" id="KW-1133">Transmembrane helix</keyword>
<feature type="transmembrane region" description="Helical" evidence="1">
    <location>
        <begin position="278"/>
        <end position="294"/>
    </location>
</feature>
<evidence type="ECO:0000313" key="3">
    <source>
        <dbReference type="Proteomes" id="UP000053244"/>
    </source>
</evidence>
<gene>
    <name evidence="2" type="ORF">ADL15_47040</name>
</gene>
<feature type="transmembrane region" description="Helical" evidence="1">
    <location>
        <begin position="329"/>
        <end position="358"/>
    </location>
</feature>
<keyword evidence="1" id="KW-0472">Membrane</keyword>
<accession>A0A124G7J0</accession>
<name>A0A124G7J0_9ACTN</name>
<feature type="transmembrane region" description="Helical" evidence="1">
    <location>
        <begin position="21"/>
        <end position="39"/>
    </location>
</feature>
<proteinExistence type="predicted"/>
<dbReference type="AlphaFoldDB" id="A0A124G7J0"/>
<keyword evidence="1" id="KW-0812">Transmembrane</keyword>
<evidence type="ECO:0008006" key="4">
    <source>
        <dbReference type="Google" id="ProtNLM"/>
    </source>
</evidence>
<feature type="transmembrane region" description="Helical" evidence="1">
    <location>
        <begin position="172"/>
        <end position="195"/>
    </location>
</feature>
<keyword evidence="3" id="KW-1185">Reference proteome</keyword>